<evidence type="ECO:0000256" key="1">
    <source>
        <dbReference type="ARBA" id="ARBA00038232"/>
    </source>
</evidence>
<evidence type="ECO:0000259" key="3">
    <source>
        <dbReference type="Pfam" id="PF13518"/>
    </source>
</evidence>
<dbReference type="SUPFAM" id="SSF46689">
    <property type="entry name" value="Homeodomain-like"/>
    <property type="match status" value="2"/>
</dbReference>
<dbReference type="Gene3D" id="1.10.10.10">
    <property type="entry name" value="Winged helix-like DNA-binding domain superfamily/Winged helix DNA-binding domain"/>
    <property type="match status" value="2"/>
</dbReference>
<dbReference type="EMBL" id="FNKH01000002">
    <property type="protein sequence ID" value="SDQ66591.1"/>
    <property type="molecule type" value="Genomic_DNA"/>
</dbReference>
<feature type="compositionally biased region" description="Basic and acidic residues" evidence="2">
    <location>
        <begin position="127"/>
        <end position="138"/>
    </location>
</feature>
<dbReference type="InterPro" id="IPR055247">
    <property type="entry name" value="InsJ-like_HTH"/>
</dbReference>
<feature type="domain" description="Insertion element IS150 protein InsJ-like helix-turn-helix" evidence="3">
    <location>
        <begin position="67"/>
        <end position="120"/>
    </location>
</feature>
<dbReference type="PANTHER" id="PTHR33795">
    <property type="entry name" value="INSERTION ELEMENT IS150 PROTEIN INSJ"/>
    <property type="match status" value="1"/>
</dbReference>
<keyword evidence="8" id="KW-1185">Reference proteome</keyword>
<dbReference type="EMBL" id="FNKH01000002">
    <property type="protein sequence ID" value="SDR20981.1"/>
    <property type="molecule type" value="Genomic_DNA"/>
</dbReference>
<reference evidence="5 8" key="1">
    <citation type="submission" date="2016-10" db="EMBL/GenBank/DDBJ databases">
        <authorList>
            <person name="de Groot N.N."/>
        </authorList>
    </citation>
    <scope>NUCLEOTIDE SEQUENCE [LARGE SCALE GENOMIC DNA]</scope>
    <source>
        <strain evidence="5 8">DSM 20117</strain>
    </source>
</reference>
<evidence type="ECO:0000313" key="7">
    <source>
        <dbReference type="EMBL" id="SDR20981.1"/>
    </source>
</evidence>
<dbReference type="KEGG" id="acry:AC20117_07170"/>
<dbReference type="Pfam" id="PF13384">
    <property type="entry name" value="HTH_23"/>
    <property type="match status" value="1"/>
</dbReference>
<dbReference type="KEGG" id="acry:AC20117_17205"/>
<dbReference type="EMBL" id="FNKH01000002">
    <property type="protein sequence ID" value="SDR18393.1"/>
    <property type="molecule type" value="Genomic_DNA"/>
</dbReference>
<comment type="similarity">
    <text evidence="1">Belongs to the IS150/IS1296 orfA family.</text>
</comment>
<gene>
    <name evidence="4" type="ORF">SAMN04489742_2045</name>
    <name evidence="5" type="ORF">SAMN04489742_2631</name>
    <name evidence="6" type="ORF">SAMN04489742_4437</name>
    <name evidence="7" type="ORF">SAMN04489742_4616</name>
</gene>
<dbReference type="InterPro" id="IPR009057">
    <property type="entry name" value="Homeodomain-like_sf"/>
</dbReference>
<evidence type="ECO:0000313" key="8">
    <source>
        <dbReference type="Proteomes" id="UP000181917"/>
    </source>
</evidence>
<sequence>MYASSSLSEARRAEAVALFDAGYGYKAVASQLQASHRAIKNLYHRWRIRGSGALVTKPTKRTFSFEFKRDIVRRVLAGESKLGLAQEFDLSSPRLIENWLIIYRTEGEDGLRPKPKGRPRGTPASPERQESELTKLRRENERLRAENAYLGKLRALREQGRR</sequence>
<dbReference type="EMBL" id="FNKH01000002">
    <property type="protein sequence ID" value="SDQ80419.1"/>
    <property type="molecule type" value="Genomic_DNA"/>
</dbReference>
<accession>A0A1H1DVY6</accession>
<proteinExistence type="inferred from homology"/>
<name>A0A1H1DVY6_9MICC</name>
<dbReference type="KEGG" id="acry:AC20117_16330"/>
<evidence type="ECO:0000313" key="6">
    <source>
        <dbReference type="EMBL" id="SDR18393.1"/>
    </source>
</evidence>
<dbReference type="Pfam" id="PF13518">
    <property type="entry name" value="HTH_28"/>
    <property type="match status" value="1"/>
</dbReference>
<dbReference type="Proteomes" id="UP000181917">
    <property type="component" value="Unassembled WGS sequence"/>
</dbReference>
<organism evidence="5 8">
    <name type="scientific">Crystallibacter crystallopoietes</name>
    <dbReference type="NCBI Taxonomy" id="37928"/>
    <lineage>
        <taxon>Bacteria</taxon>
        <taxon>Bacillati</taxon>
        <taxon>Actinomycetota</taxon>
        <taxon>Actinomycetes</taxon>
        <taxon>Micrococcales</taxon>
        <taxon>Micrococcaceae</taxon>
        <taxon>Crystallibacter</taxon>
    </lineage>
</organism>
<dbReference type="KEGG" id="acry:AC20117_04285"/>
<dbReference type="InterPro" id="IPR052057">
    <property type="entry name" value="IS150/IS1296_orfA-like"/>
</dbReference>
<evidence type="ECO:0000313" key="5">
    <source>
        <dbReference type="EMBL" id="SDQ80419.1"/>
    </source>
</evidence>
<evidence type="ECO:0000256" key="2">
    <source>
        <dbReference type="SAM" id="MobiDB-lite"/>
    </source>
</evidence>
<dbReference type="PANTHER" id="PTHR33795:SF1">
    <property type="entry name" value="INSERTION ELEMENT IS150 PROTEIN INSJ"/>
    <property type="match status" value="1"/>
</dbReference>
<feature type="region of interest" description="Disordered" evidence="2">
    <location>
        <begin position="110"/>
        <end position="138"/>
    </location>
</feature>
<evidence type="ECO:0000313" key="4">
    <source>
        <dbReference type="EMBL" id="SDQ66591.1"/>
    </source>
</evidence>
<dbReference type="InterPro" id="IPR036388">
    <property type="entry name" value="WH-like_DNA-bd_sf"/>
</dbReference>
<dbReference type="STRING" id="37928.SAMN04489742_2045"/>
<protein>
    <submittedName>
        <fullName evidence="5">Transposase and inactivated derivatives</fullName>
    </submittedName>
</protein>
<dbReference type="AlphaFoldDB" id="A0A1H1DVY6"/>